<dbReference type="CDD" id="cd00161">
    <property type="entry name" value="beta-trefoil_Ricin-like"/>
    <property type="match status" value="1"/>
</dbReference>
<protein>
    <recommendedName>
        <fullName evidence="1">Insecticidal crystal toxin domain-containing protein</fullName>
    </recommendedName>
</protein>
<dbReference type="InterPro" id="IPR008872">
    <property type="entry name" value="Toxin_P42"/>
</dbReference>
<evidence type="ECO:0000313" key="2">
    <source>
        <dbReference type="EMBL" id="MFC4566025.1"/>
    </source>
</evidence>
<dbReference type="Gene3D" id="2.80.10.50">
    <property type="match status" value="1"/>
</dbReference>
<reference evidence="3" key="1">
    <citation type="journal article" date="2019" name="Int. J. Syst. Evol. Microbiol.">
        <title>The Global Catalogue of Microorganisms (GCM) 10K type strain sequencing project: providing services to taxonomists for standard genome sequencing and annotation.</title>
        <authorList>
            <consortium name="The Broad Institute Genomics Platform"/>
            <consortium name="The Broad Institute Genome Sequencing Center for Infectious Disease"/>
            <person name="Wu L."/>
            <person name="Ma J."/>
        </authorList>
    </citation>
    <scope>NUCLEOTIDE SEQUENCE [LARGE SCALE GENOMIC DNA]</scope>
    <source>
        <strain evidence="3">XZYJ18</strain>
    </source>
</reference>
<dbReference type="EMBL" id="JBHSFQ010000059">
    <property type="protein sequence ID" value="MFC4566025.1"/>
    <property type="molecule type" value="Genomic_DNA"/>
</dbReference>
<dbReference type="Pfam" id="PF05431">
    <property type="entry name" value="Toxin_10"/>
    <property type="match status" value="1"/>
</dbReference>
<name>A0ABV9E6Y6_9ACTN</name>
<keyword evidence="3" id="KW-1185">Reference proteome</keyword>
<proteinExistence type="predicted"/>
<dbReference type="InterPro" id="IPR035992">
    <property type="entry name" value="Ricin_B-like_lectins"/>
</dbReference>
<gene>
    <name evidence="2" type="ORF">ACFO4E_29575</name>
</gene>
<dbReference type="SUPFAM" id="SSF50370">
    <property type="entry name" value="Ricin B-like lectins"/>
    <property type="match status" value="1"/>
</dbReference>
<sequence length="356" mass="40110">MRITSVKHKKGLKKGRVLWGHPWLQAADPGTSWILYPLDRARRDWWIGDRSTGLFVTEVVNDRGDHHVVGLGEYAPGTDIPKWRFEDAGDGAYYIRNEETFQYLALYGADAKYGAALQKDKDDDCRWEIEAHGSYDSPAVRDIEWAPEHPEYGVPPAQTSLDPPRMTRTPLRFIGEAVLPAPIVRDSNRAGERALSWKTEHSPYYILRRFSCWNRVAFDSYDGISAQEHSVAIEFGVNESVSNTIEQNLNVAVTADAGFAFKGVSAAVSTSVSAGLAIATTTHWERSYFRREEFKETFPANGGRPYAVAEWERRDVYSLVRAETGATRPVDEILSWEVTVPNVRISRSYNAPPPSR</sequence>
<evidence type="ECO:0000313" key="3">
    <source>
        <dbReference type="Proteomes" id="UP001595923"/>
    </source>
</evidence>
<evidence type="ECO:0000259" key="1">
    <source>
        <dbReference type="Pfam" id="PF05431"/>
    </source>
</evidence>
<accession>A0ABV9E6Y6</accession>
<organism evidence="2 3">
    <name type="scientific">Nocardiopsis mangrovi</name>
    <dbReference type="NCBI Taxonomy" id="1179818"/>
    <lineage>
        <taxon>Bacteria</taxon>
        <taxon>Bacillati</taxon>
        <taxon>Actinomycetota</taxon>
        <taxon>Actinomycetes</taxon>
        <taxon>Streptosporangiales</taxon>
        <taxon>Nocardiopsidaceae</taxon>
        <taxon>Nocardiopsis</taxon>
    </lineage>
</organism>
<comment type="caution">
    <text evidence="2">The sequence shown here is derived from an EMBL/GenBank/DDBJ whole genome shotgun (WGS) entry which is preliminary data.</text>
</comment>
<dbReference type="RefSeq" id="WP_378580541.1">
    <property type="nucleotide sequence ID" value="NZ_JBHSFQ010000059.1"/>
</dbReference>
<dbReference type="Proteomes" id="UP001595923">
    <property type="component" value="Unassembled WGS sequence"/>
</dbReference>
<feature type="domain" description="Insecticidal crystal toxin" evidence="1">
    <location>
        <begin position="173"/>
        <end position="349"/>
    </location>
</feature>